<sequence length="322" mass="35809">MDVLGQVMTLLRTKGHIYGRLEALGDFSIRFPYEVGHCLIVTRGSCFLVVEGQKPVALVSGDFVILPTSKSFCLKSKLELKRSTDITPKQGEDYVQTGVLAFGSGEGLPVSMISGCFSFAFAESRLLTEYLSPIIHLKGNTPNAPIGIQTILQMIENEITQAHPGSTTVIDRLSEVLLIHALRNHFESLSENNPSWLKALGDPQIGKSLSHMHEKPERTWTIEQLAKSVGMSRSAFATKFKIVVGKTPLEHLTEWRMFKAATMISDPTPMKIEDIALAVGYESDRAFRQAFRKIMGSSPREYKQRNLNKDINESNGYHSTHA</sequence>
<evidence type="ECO:0000256" key="2">
    <source>
        <dbReference type="ARBA" id="ARBA00023125"/>
    </source>
</evidence>
<dbReference type="Gene3D" id="1.10.10.60">
    <property type="entry name" value="Homeodomain-like"/>
    <property type="match status" value="2"/>
</dbReference>
<dbReference type="InterPro" id="IPR032783">
    <property type="entry name" value="AraC_lig"/>
</dbReference>
<keyword evidence="3" id="KW-0804">Transcription</keyword>
<dbReference type="Proteomes" id="UP001629953">
    <property type="component" value="Unassembled WGS sequence"/>
</dbReference>
<dbReference type="PANTHER" id="PTHR46796:SF7">
    <property type="entry name" value="ARAC FAMILY TRANSCRIPTIONAL REGULATOR"/>
    <property type="match status" value="1"/>
</dbReference>
<comment type="caution">
    <text evidence="6">The sequence shown here is derived from an EMBL/GenBank/DDBJ whole genome shotgun (WGS) entry which is preliminary data.</text>
</comment>
<dbReference type="PANTHER" id="PTHR46796">
    <property type="entry name" value="HTH-TYPE TRANSCRIPTIONAL ACTIVATOR RHAS-RELATED"/>
    <property type="match status" value="1"/>
</dbReference>
<name>A0ABW9G9J8_9GAMM</name>
<evidence type="ECO:0000256" key="4">
    <source>
        <dbReference type="SAM" id="MobiDB-lite"/>
    </source>
</evidence>
<dbReference type="SUPFAM" id="SSF46689">
    <property type="entry name" value="Homeodomain-like"/>
    <property type="match status" value="2"/>
</dbReference>
<feature type="compositionally biased region" description="Basic and acidic residues" evidence="4">
    <location>
        <begin position="300"/>
        <end position="312"/>
    </location>
</feature>
<feature type="domain" description="HTH araC/xylS-type" evidence="5">
    <location>
        <begin position="206"/>
        <end position="305"/>
    </location>
</feature>
<dbReference type="InterPro" id="IPR018060">
    <property type="entry name" value="HTH_AraC"/>
</dbReference>
<keyword evidence="2" id="KW-0238">DNA-binding</keyword>
<dbReference type="InterPro" id="IPR020449">
    <property type="entry name" value="Tscrpt_reg_AraC-type_HTH"/>
</dbReference>
<dbReference type="RefSeq" id="WP_408623968.1">
    <property type="nucleotide sequence ID" value="NZ_JBEQCT010000005.1"/>
</dbReference>
<evidence type="ECO:0000256" key="3">
    <source>
        <dbReference type="ARBA" id="ARBA00023163"/>
    </source>
</evidence>
<dbReference type="PROSITE" id="PS01124">
    <property type="entry name" value="HTH_ARAC_FAMILY_2"/>
    <property type="match status" value="1"/>
</dbReference>
<proteinExistence type="predicted"/>
<organism evidence="6 7">
    <name type="scientific">Celerinatantimonas yamalensis</name>
    <dbReference type="NCBI Taxonomy" id="559956"/>
    <lineage>
        <taxon>Bacteria</taxon>
        <taxon>Pseudomonadati</taxon>
        <taxon>Pseudomonadota</taxon>
        <taxon>Gammaproteobacteria</taxon>
        <taxon>Celerinatantimonadaceae</taxon>
        <taxon>Celerinatantimonas</taxon>
    </lineage>
</organism>
<accession>A0ABW9G9J8</accession>
<dbReference type="SMART" id="SM00342">
    <property type="entry name" value="HTH_ARAC"/>
    <property type="match status" value="1"/>
</dbReference>
<dbReference type="PRINTS" id="PR00032">
    <property type="entry name" value="HTHARAC"/>
</dbReference>
<dbReference type="EMBL" id="JBEQCT010000005">
    <property type="protein sequence ID" value="MFM2485718.1"/>
    <property type="molecule type" value="Genomic_DNA"/>
</dbReference>
<evidence type="ECO:0000256" key="1">
    <source>
        <dbReference type="ARBA" id="ARBA00023015"/>
    </source>
</evidence>
<dbReference type="Pfam" id="PF12852">
    <property type="entry name" value="Cupin_6"/>
    <property type="match status" value="1"/>
</dbReference>
<evidence type="ECO:0000313" key="6">
    <source>
        <dbReference type="EMBL" id="MFM2485718.1"/>
    </source>
</evidence>
<reference evidence="6 7" key="1">
    <citation type="journal article" date="2013" name="Int. J. Syst. Evol. Microbiol.">
        <title>Celerinatantimonas yamalensis sp. nov., a cold-adapted diazotrophic bacterium from a cold permafrost brine.</title>
        <authorList>
            <person name="Shcherbakova V."/>
            <person name="Chuvilskaya N."/>
            <person name="Rivkina E."/>
            <person name="Demidov N."/>
            <person name="Uchaeva V."/>
            <person name="Suetin S."/>
            <person name="Suzina N."/>
            <person name="Gilichinsky D."/>
        </authorList>
    </citation>
    <scope>NUCLEOTIDE SEQUENCE [LARGE SCALE GENOMIC DNA]</scope>
    <source>
        <strain evidence="6 7">C7</strain>
    </source>
</reference>
<keyword evidence="7" id="KW-1185">Reference proteome</keyword>
<protein>
    <submittedName>
        <fullName evidence="6">AraC family transcriptional regulator</fullName>
    </submittedName>
</protein>
<dbReference type="InterPro" id="IPR009057">
    <property type="entry name" value="Homeodomain-like_sf"/>
</dbReference>
<evidence type="ECO:0000313" key="7">
    <source>
        <dbReference type="Proteomes" id="UP001629953"/>
    </source>
</evidence>
<dbReference type="Pfam" id="PF12833">
    <property type="entry name" value="HTH_18"/>
    <property type="match status" value="1"/>
</dbReference>
<feature type="region of interest" description="Disordered" evidence="4">
    <location>
        <begin position="298"/>
        <end position="322"/>
    </location>
</feature>
<dbReference type="PROSITE" id="PS00041">
    <property type="entry name" value="HTH_ARAC_FAMILY_1"/>
    <property type="match status" value="1"/>
</dbReference>
<dbReference type="InterPro" id="IPR018062">
    <property type="entry name" value="HTH_AraC-typ_CS"/>
</dbReference>
<evidence type="ECO:0000259" key="5">
    <source>
        <dbReference type="PROSITE" id="PS01124"/>
    </source>
</evidence>
<feature type="compositionally biased region" description="Polar residues" evidence="4">
    <location>
        <begin position="313"/>
        <end position="322"/>
    </location>
</feature>
<dbReference type="InterPro" id="IPR050204">
    <property type="entry name" value="AraC_XylS_family_regulators"/>
</dbReference>
<gene>
    <name evidence="6" type="ORF">ABUE30_11725</name>
</gene>
<keyword evidence="1" id="KW-0805">Transcription regulation</keyword>